<dbReference type="AlphaFoldDB" id="A0AA39NQE1"/>
<dbReference type="Proteomes" id="UP001175211">
    <property type="component" value="Unassembled WGS sequence"/>
</dbReference>
<dbReference type="InterPro" id="IPR024706">
    <property type="entry name" value="Peroxiredoxin_AhpC-typ"/>
</dbReference>
<name>A0AA39NQE1_ARMTA</name>
<evidence type="ECO:0000256" key="1">
    <source>
        <dbReference type="ARBA" id="ARBA00023002"/>
    </source>
</evidence>
<protein>
    <submittedName>
        <fullName evidence="4">Cysteine peroxiredoxin</fullName>
    </submittedName>
</protein>
<dbReference type="Gene3D" id="3.40.30.10">
    <property type="entry name" value="Glutaredoxin"/>
    <property type="match status" value="1"/>
</dbReference>
<evidence type="ECO:0000313" key="5">
    <source>
        <dbReference type="Proteomes" id="UP001175211"/>
    </source>
</evidence>
<dbReference type="SUPFAM" id="SSF52833">
    <property type="entry name" value="Thioredoxin-like"/>
    <property type="match status" value="1"/>
</dbReference>
<accession>A0AA39NQE1</accession>
<comment type="caution">
    <text evidence="4">The sequence shown here is derived from an EMBL/GenBank/DDBJ whole genome shotgun (WGS) entry which is preliminary data.</text>
</comment>
<dbReference type="GeneID" id="85358653"/>
<reference evidence="4" key="1">
    <citation type="submission" date="2023-06" db="EMBL/GenBank/DDBJ databases">
        <authorList>
            <consortium name="Lawrence Berkeley National Laboratory"/>
            <person name="Ahrendt S."/>
            <person name="Sahu N."/>
            <person name="Indic B."/>
            <person name="Wong-Bajracharya J."/>
            <person name="Merenyi Z."/>
            <person name="Ke H.-M."/>
            <person name="Monk M."/>
            <person name="Kocsube S."/>
            <person name="Drula E."/>
            <person name="Lipzen A."/>
            <person name="Balint B."/>
            <person name="Henrissat B."/>
            <person name="Andreopoulos B."/>
            <person name="Martin F.M."/>
            <person name="Harder C.B."/>
            <person name="Rigling D."/>
            <person name="Ford K.L."/>
            <person name="Foster G.D."/>
            <person name="Pangilinan J."/>
            <person name="Papanicolaou A."/>
            <person name="Barry K."/>
            <person name="LaButti K."/>
            <person name="Viragh M."/>
            <person name="Koriabine M."/>
            <person name="Yan M."/>
            <person name="Riley R."/>
            <person name="Champramary S."/>
            <person name="Plett K.L."/>
            <person name="Tsai I.J."/>
            <person name="Slot J."/>
            <person name="Sipos G."/>
            <person name="Plett J."/>
            <person name="Nagy L.G."/>
            <person name="Grigoriev I.V."/>
        </authorList>
    </citation>
    <scope>NUCLEOTIDE SEQUENCE</scope>
    <source>
        <strain evidence="4">CCBAS 213</strain>
    </source>
</reference>
<dbReference type="RefSeq" id="XP_060339568.1">
    <property type="nucleotide sequence ID" value="XM_060475105.1"/>
</dbReference>
<keyword evidence="2" id="KW-0575">Peroxidase</keyword>
<dbReference type="EMBL" id="JAUEPS010000001">
    <property type="protein sequence ID" value="KAK0469775.1"/>
    <property type="molecule type" value="Genomic_DNA"/>
</dbReference>
<keyword evidence="2" id="KW-0676">Redox-active center</keyword>
<organism evidence="4 5">
    <name type="scientific">Armillaria tabescens</name>
    <name type="common">Ringless honey mushroom</name>
    <name type="synonym">Agaricus tabescens</name>
    <dbReference type="NCBI Taxonomy" id="1929756"/>
    <lineage>
        <taxon>Eukaryota</taxon>
        <taxon>Fungi</taxon>
        <taxon>Dikarya</taxon>
        <taxon>Basidiomycota</taxon>
        <taxon>Agaricomycotina</taxon>
        <taxon>Agaricomycetes</taxon>
        <taxon>Agaricomycetidae</taxon>
        <taxon>Agaricales</taxon>
        <taxon>Marasmiineae</taxon>
        <taxon>Physalacriaceae</taxon>
        <taxon>Desarmillaria</taxon>
    </lineage>
</organism>
<dbReference type="PIRSF" id="PIRSF000239">
    <property type="entry name" value="AHPC"/>
    <property type="match status" value="1"/>
</dbReference>
<proteinExistence type="inferred from homology"/>
<dbReference type="InterPro" id="IPR036249">
    <property type="entry name" value="Thioredoxin-like_sf"/>
</dbReference>
<keyword evidence="1 2" id="KW-0560">Oxidoreductase</keyword>
<dbReference type="Pfam" id="PF10417">
    <property type="entry name" value="1-cysPrx_C"/>
    <property type="match status" value="1"/>
</dbReference>
<comment type="function">
    <text evidence="2">Thiol-specific peroxidase that catalyzes the reduction of hydrogen peroxide and organic hydroperoxides to water and alcohols, respectively.</text>
</comment>
<gene>
    <name evidence="4" type="ORF">EV420DRAFT_1616274</name>
</gene>
<keyword evidence="5" id="KW-1185">Reference proteome</keyword>
<sequence length="184" mass="20404">MELNLVLITIKLSTGIAPDFEAETGTLGEINFHEWLGEFGLSHVKGVLFSRPGDFTPVNTIELDIEVYGGNTTGPTYVEYPIVSVVLLTLIAKISHLYDMLDYHDVSNRDAKGLPFTICTVFVINSKKVIRLTISYPAVSGCNFDEIIRVIDAIQLGDKNRIATPVNWNKGDDLYLRTTPSKVN</sequence>
<dbReference type="GO" id="GO:0051920">
    <property type="term" value="F:peroxiredoxin activity"/>
    <property type="evidence" value="ECO:0007669"/>
    <property type="project" value="InterPro"/>
</dbReference>
<evidence type="ECO:0000259" key="3">
    <source>
        <dbReference type="Pfam" id="PF10417"/>
    </source>
</evidence>
<evidence type="ECO:0000256" key="2">
    <source>
        <dbReference type="PIRNR" id="PIRNR000239"/>
    </source>
</evidence>
<comment type="similarity">
    <text evidence="2">Belongs to the peroxiredoxin family.</text>
</comment>
<dbReference type="InterPro" id="IPR019479">
    <property type="entry name" value="Peroxiredoxin_C"/>
</dbReference>
<feature type="domain" description="Peroxiredoxin C-terminal" evidence="3">
    <location>
        <begin position="153"/>
        <end position="174"/>
    </location>
</feature>
<keyword evidence="2" id="KW-0049">Antioxidant</keyword>
<evidence type="ECO:0000313" key="4">
    <source>
        <dbReference type="EMBL" id="KAK0469775.1"/>
    </source>
</evidence>